<protein>
    <submittedName>
        <fullName evidence="2">YfiR family protein</fullName>
    </submittedName>
</protein>
<reference evidence="2 3" key="1">
    <citation type="submission" date="2019-06" db="EMBL/GenBank/DDBJ databases">
        <title>Draft genome of Aliikangiella marina GYP-15.</title>
        <authorList>
            <person name="Wang G."/>
        </authorList>
    </citation>
    <scope>NUCLEOTIDE SEQUENCE [LARGE SCALE GENOMIC DNA]</scope>
    <source>
        <strain evidence="2 3">GYP-15</strain>
    </source>
</reference>
<evidence type="ECO:0000313" key="3">
    <source>
        <dbReference type="Proteomes" id="UP000317839"/>
    </source>
</evidence>
<keyword evidence="3" id="KW-1185">Reference proteome</keyword>
<comment type="caution">
    <text evidence="2">The sequence shown here is derived from an EMBL/GenBank/DDBJ whole genome shotgun (WGS) entry which is preliminary data.</text>
</comment>
<accession>A0A545TDU2</accession>
<feature type="transmembrane region" description="Helical" evidence="1">
    <location>
        <begin position="20"/>
        <end position="42"/>
    </location>
</feature>
<gene>
    <name evidence="2" type="ORF">FLL45_10705</name>
</gene>
<dbReference type="EMBL" id="VIKR01000002">
    <property type="protein sequence ID" value="TQV75392.1"/>
    <property type="molecule type" value="Genomic_DNA"/>
</dbReference>
<keyword evidence="1" id="KW-1133">Transmembrane helix</keyword>
<dbReference type="InterPro" id="IPR025293">
    <property type="entry name" value="YfiR/HmsC-like"/>
</dbReference>
<proteinExistence type="predicted"/>
<dbReference type="OrthoDB" id="277577at2"/>
<evidence type="ECO:0000313" key="2">
    <source>
        <dbReference type="EMBL" id="TQV75392.1"/>
    </source>
</evidence>
<evidence type="ECO:0000256" key="1">
    <source>
        <dbReference type="SAM" id="Phobius"/>
    </source>
</evidence>
<keyword evidence="1" id="KW-0472">Membrane</keyword>
<dbReference type="AlphaFoldDB" id="A0A545TDU2"/>
<dbReference type="Proteomes" id="UP000317839">
    <property type="component" value="Unassembled WGS sequence"/>
</dbReference>
<organism evidence="2 3">
    <name type="scientific">Aliikangiella marina</name>
    <dbReference type="NCBI Taxonomy" id="1712262"/>
    <lineage>
        <taxon>Bacteria</taxon>
        <taxon>Pseudomonadati</taxon>
        <taxon>Pseudomonadota</taxon>
        <taxon>Gammaproteobacteria</taxon>
        <taxon>Oceanospirillales</taxon>
        <taxon>Pleioneaceae</taxon>
        <taxon>Aliikangiella</taxon>
    </lineage>
</organism>
<keyword evidence="1" id="KW-0812">Transmembrane</keyword>
<dbReference type="Pfam" id="PF13689">
    <property type="entry name" value="DUF4154"/>
    <property type="match status" value="1"/>
</dbReference>
<sequence>MHRLLTINRNKTRLASNQRFLITLLGRLWVLSFLWLGSTILLSTEKTSAAELTVDESDQMEINRIKSAYLYNFLKYIDFPESNEEQQLSGFKVCVLGQDPFGIALDGVAGRRAKGKPVIIQRLESLGQVDTCHILYISQSEEANLSNILRKTESKAILTVSDIPDFVVRGGMVAFVSHQQIRLEINLNNVQRSNIKISALLLEIAKLRE</sequence>
<name>A0A545TDU2_9GAMM</name>